<reference evidence="10 11" key="1">
    <citation type="submission" date="2018-07" db="EMBL/GenBank/DDBJ databases">
        <title>Motiliproteus coralliicola sp. nov., a bacterium isolated from Coral.</title>
        <authorList>
            <person name="Wang G."/>
        </authorList>
    </citation>
    <scope>NUCLEOTIDE SEQUENCE [LARGE SCALE GENOMIC DNA]</scope>
    <source>
        <strain evidence="10 11">C34</strain>
    </source>
</reference>
<keyword evidence="7 8" id="KW-0482">Metalloprotease</keyword>
<feature type="binding site" evidence="8">
    <location>
        <position position="141"/>
    </location>
    <ligand>
        <name>Zn(2+)</name>
        <dbReference type="ChEBI" id="CHEBI:29105"/>
        <note>catalytic</note>
    </ligand>
</feature>
<dbReference type="Pfam" id="PF14559">
    <property type="entry name" value="TPR_19"/>
    <property type="match status" value="1"/>
</dbReference>
<dbReference type="GO" id="GO:0051603">
    <property type="term" value="P:proteolysis involved in protein catabolic process"/>
    <property type="evidence" value="ECO:0007669"/>
    <property type="project" value="TreeGrafter"/>
</dbReference>
<comment type="function">
    <text evidence="8">Functions as both a chaperone and a metalloprotease. Maintains the integrity of the outer membrane by promoting either the assembly or the elimination of outer membrane proteins, depending on their folding state.</text>
</comment>
<keyword evidence="6 8" id="KW-0862">Zinc</keyword>
<comment type="cofactor">
    <cofactor evidence="8">
        <name>Zn(2+)</name>
        <dbReference type="ChEBI" id="CHEBI:29105"/>
    </cofactor>
    <text evidence="8">Binds 1 zinc ion per subunit.</text>
</comment>
<dbReference type="Gene3D" id="3.30.2010.10">
    <property type="entry name" value="Metalloproteases ('zincins'), catalytic domain"/>
    <property type="match status" value="1"/>
</dbReference>
<keyword evidence="2 8" id="KW-0479">Metal-binding</keyword>
<keyword evidence="3 8" id="KW-0732">Signal</keyword>
<evidence type="ECO:0000256" key="6">
    <source>
        <dbReference type="ARBA" id="ARBA00022833"/>
    </source>
</evidence>
<evidence type="ECO:0000313" key="10">
    <source>
        <dbReference type="EMBL" id="RDE24259.1"/>
    </source>
</evidence>
<evidence type="ECO:0000256" key="3">
    <source>
        <dbReference type="ARBA" id="ARBA00022729"/>
    </source>
</evidence>
<sequence length="489" mass="54752">MSRIPLSSSVRPRQQTLPILALCALLSLPFNRLLANQLPLLGDTSSAIVTLEEERRLGNAWVRVLRAQAPLLDDPITISFVQELLQQLAIYSPLQDRRLTLVVVANNNLNAFAVPGGIIGVNSGLFLYAGTESEFASVLAHELSHLSQRHYAQGLAEDKRSLPARLATTMAGILLLATTNGQAGAAAIIGGQAAAMERRLAYSRSNEQEADRVGMQVLVDAGYEPESMPRMFSQLQRSIANLGRKPPEFLLTHPVTESRIADALNRSSQLPRGGRVNSLRYQLIRTRVQVMSIGDNNAAYKRYLDALDAGQETESVRYGIALSALRSQRYEEARQQIDLLLEQHPNELILRLLQTELWIEQQQAEQAVETLQQLLDVYPQNHPITMQLAQALHQLDRQAEVIALLENQSRVEPNDIQLWYELAEAYGLNNNIKGVHLARAEYFLLKGALPKATKHLELALKQPDLSEHERLRVEQRVKEAEQLKKDMEF</sequence>
<evidence type="ECO:0000256" key="8">
    <source>
        <dbReference type="HAMAP-Rule" id="MF_00997"/>
    </source>
</evidence>
<feature type="binding site" evidence="8">
    <location>
        <position position="207"/>
    </location>
    <ligand>
        <name>Zn(2+)</name>
        <dbReference type="ChEBI" id="CHEBI:29105"/>
        <note>catalytic</note>
    </ligand>
</feature>
<dbReference type="GO" id="GO:0016020">
    <property type="term" value="C:membrane"/>
    <property type="evidence" value="ECO:0007669"/>
    <property type="project" value="InterPro"/>
</dbReference>
<evidence type="ECO:0000256" key="7">
    <source>
        <dbReference type="ARBA" id="ARBA00023049"/>
    </source>
</evidence>
<dbReference type="RefSeq" id="WP_114693843.1">
    <property type="nucleotide sequence ID" value="NZ_QQOH01000001.1"/>
</dbReference>
<protein>
    <recommendedName>
        <fullName evidence="8">Putative beta-barrel assembly-enhancing protease</fullName>
        <ecNumber evidence="8">3.4.-.-</ecNumber>
    </recommendedName>
</protein>
<comment type="subcellular location">
    <subcellularLocation>
        <location evidence="8">Periplasm</location>
    </subcellularLocation>
</comment>
<dbReference type="Gene3D" id="1.25.40.10">
    <property type="entry name" value="Tetratricopeptide repeat domain"/>
    <property type="match status" value="1"/>
</dbReference>
<keyword evidence="4 8" id="KW-0574">Periplasm</keyword>
<dbReference type="InterPro" id="IPR011990">
    <property type="entry name" value="TPR-like_helical_dom_sf"/>
</dbReference>
<organism evidence="10 11">
    <name type="scientific">Motiliproteus coralliicola</name>
    <dbReference type="NCBI Taxonomy" id="2283196"/>
    <lineage>
        <taxon>Bacteria</taxon>
        <taxon>Pseudomonadati</taxon>
        <taxon>Pseudomonadota</taxon>
        <taxon>Gammaproteobacteria</taxon>
        <taxon>Oceanospirillales</taxon>
        <taxon>Oceanospirillaceae</taxon>
        <taxon>Motiliproteus</taxon>
    </lineage>
</organism>
<evidence type="ECO:0000256" key="5">
    <source>
        <dbReference type="ARBA" id="ARBA00022801"/>
    </source>
</evidence>
<comment type="similarity">
    <text evidence="8">Belongs to the peptidase M48 family. BepA subfamily.</text>
</comment>
<feature type="domain" description="Peptidase M48" evidence="9">
    <location>
        <begin position="81"/>
        <end position="265"/>
    </location>
</feature>
<dbReference type="GO" id="GO:0042597">
    <property type="term" value="C:periplasmic space"/>
    <property type="evidence" value="ECO:0007669"/>
    <property type="project" value="UniProtKB-SubCell"/>
</dbReference>
<proteinExistence type="inferred from homology"/>
<feature type="active site" evidence="8">
    <location>
        <position position="142"/>
    </location>
</feature>
<keyword evidence="11" id="KW-1185">Reference proteome</keyword>
<dbReference type="SUPFAM" id="SSF48452">
    <property type="entry name" value="TPR-like"/>
    <property type="match status" value="1"/>
</dbReference>
<evidence type="ECO:0000313" key="11">
    <source>
        <dbReference type="Proteomes" id="UP000253769"/>
    </source>
</evidence>
<dbReference type="Proteomes" id="UP000253769">
    <property type="component" value="Unassembled WGS sequence"/>
</dbReference>
<evidence type="ECO:0000256" key="4">
    <source>
        <dbReference type="ARBA" id="ARBA00022764"/>
    </source>
</evidence>
<dbReference type="InterPro" id="IPR051156">
    <property type="entry name" value="Mito/Outer_Membr_Metalloprot"/>
</dbReference>
<keyword evidence="1 8" id="KW-0645">Protease</keyword>
<dbReference type="InterPro" id="IPR030873">
    <property type="entry name" value="Protease_BepA"/>
</dbReference>
<gene>
    <name evidence="10" type="ORF">DV711_01320</name>
</gene>
<comment type="caution">
    <text evidence="10">The sequence shown here is derived from an EMBL/GenBank/DDBJ whole genome shotgun (WGS) entry which is preliminary data.</text>
</comment>
<dbReference type="HAMAP" id="MF_00997">
    <property type="entry name" value="Protease_BepA"/>
    <property type="match status" value="1"/>
</dbReference>
<dbReference type="PANTHER" id="PTHR22726">
    <property type="entry name" value="METALLOENDOPEPTIDASE OMA1"/>
    <property type="match status" value="1"/>
</dbReference>
<evidence type="ECO:0000256" key="2">
    <source>
        <dbReference type="ARBA" id="ARBA00022723"/>
    </source>
</evidence>
<dbReference type="EMBL" id="QQOH01000001">
    <property type="protein sequence ID" value="RDE24259.1"/>
    <property type="molecule type" value="Genomic_DNA"/>
</dbReference>
<dbReference type="PANTHER" id="PTHR22726:SF1">
    <property type="entry name" value="METALLOENDOPEPTIDASE OMA1, MITOCHONDRIAL"/>
    <property type="match status" value="1"/>
</dbReference>
<dbReference type="AlphaFoldDB" id="A0A369WT70"/>
<keyword evidence="5 8" id="KW-0378">Hydrolase</keyword>
<accession>A0A369WT70</accession>
<dbReference type="GO" id="GO:0008270">
    <property type="term" value="F:zinc ion binding"/>
    <property type="evidence" value="ECO:0007669"/>
    <property type="project" value="UniProtKB-UniRule"/>
</dbReference>
<dbReference type="Pfam" id="PF01435">
    <property type="entry name" value="Peptidase_M48"/>
    <property type="match status" value="1"/>
</dbReference>
<dbReference type="OrthoDB" id="9810445at2"/>
<name>A0A369WT70_9GAMM</name>
<feature type="binding site" evidence="8">
    <location>
        <position position="145"/>
    </location>
    <ligand>
        <name>Zn(2+)</name>
        <dbReference type="ChEBI" id="CHEBI:29105"/>
        <note>catalytic</note>
    </ligand>
</feature>
<dbReference type="GO" id="GO:0004222">
    <property type="term" value="F:metalloendopeptidase activity"/>
    <property type="evidence" value="ECO:0007669"/>
    <property type="project" value="InterPro"/>
</dbReference>
<evidence type="ECO:0000256" key="1">
    <source>
        <dbReference type="ARBA" id="ARBA00022670"/>
    </source>
</evidence>
<dbReference type="EC" id="3.4.-.-" evidence="8"/>
<evidence type="ECO:0000259" key="9">
    <source>
        <dbReference type="Pfam" id="PF01435"/>
    </source>
</evidence>
<dbReference type="InterPro" id="IPR001915">
    <property type="entry name" value="Peptidase_M48"/>
</dbReference>
<feature type="active site" description="Proton donor" evidence="8">
    <location>
        <position position="211"/>
    </location>
</feature>